<keyword evidence="6" id="KW-1185">Reference proteome</keyword>
<keyword evidence="4" id="KW-0496">Mitochondrion</keyword>
<protein>
    <submittedName>
        <fullName evidence="5">Uncharacterized protein</fullName>
    </submittedName>
</protein>
<evidence type="ECO:0000256" key="3">
    <source>
        <dbReference type="ARBA" id="ARBA00022946"/>
    </source>
</evidence>
<accession>A0ABQ6MKH0</accession>
<dbReference type="EMBL" id="BRYB01001519">
    <property type="protein sequence ID" value="GMI27593.1"/>
    <property type="molecule type" value="Genomic_DNA"/>
</dbReference>
<sequence>MLKAISRVPARLSRGRGMSGFSFAGVKDLASILDMEKCAPLNGDEIATLWKEYHADKSESIGWVGEGAVGKIVLHKARSKNCKFFVAPVFDSRAEDPATAGYYNLIVQFFEPSHFVLADLNQYQQDPANTNPMLSFSVFDEFLESRNVALIRADVISKALEEEDAKKVIRGVLSNFDGRSLSRDWVDEFNNRPAEFDFDKYVALQRASWFSGEEPKP</sequence>
<evidence type="ECO:0000256" key="1">
    <source>
        <dbReference type="ARBA" id="ARBA00004173"/>
    </source>
</evidence>
<reference evidence="5 6" key="1">
    <citation type="journal article" date="2023" name="Commun. Biol.">
        <title>Genome analysis of Parmales, the sister group of diatoms, reveals the evolutionary specialization of diatoms from phago-mixotrophs to photoautotrophs.</title>
        <authorList>
            <person name="Ban H."/>
            <person name="Sato S."/>
            <person name="Yoshikawa S."/>
            <person name="Yamada K."/>
            <person name="Nakamura Y."/>
            <person name="Ichinomiya M."/>
            <person name="Sato N."/>
            <person name="Blanc-Mathieu R."/>
            <person name="Endo H."/>
            <person name="Kuwata A."/>
            <person name="Ogata H."/>
        </authorList>
    </citation>
    <scope>NUCLEOTIDE SEQUENCE [LARGE SCALE GENOMIC DNA]</scope>
</reference>
<evidence type="ECO:0000256" key="4">
    <source>
        <dbReference type="ARBA" id="ARBA00023128"/>
    </source>
</evidence>
<name>A0ABQ6MKH0_9STRA</name>
<dbReference type="Pfam" id="PF06644">
    <property type="entry name" value="ATP11"/>
    <property type="match status" value="1"/>
</dbReference>
<dbReference type="PANTHER" id="PTHR13126">
    <property type="entry name" value="CHAPERONE ATP11"/>
    <property type="match status" value="1"/>
</dbReference>
<evidence type="ECO:0000313" key="5">
    <source>
        <dbReference type="EMBL" id="GMI27593.1"/>
    </source>
</evidence>
<keyword evidence="3" id="KW-0809">Transit peptide</keyword>
<dbReference type="InterPro" id="IPR010591">
    <property type="entry name" value="ATP11"/>
</dbReference>
<gene>
    <name evidence="5" type="ORF">TeGR_g8198</name>
</gene>
<comment type="caution">
    <text evidence="5">The sequence shown here is derived from an EMBL/GenBank/DDBJ whole genome shotgun (WGS) entry which is preliminary data.</text>
</comment>
<dbReference type="Proteomes" id="UP001165060">
    <property type="component" value="Unassembled WGS sequence"/>
</dbReference>
<organism evidence="5 6">
    <name type="scientific">Tetraparma gracilis</name>
    <dbReference type="NCBI Taxonomy" id="2962635"/>
    <lineage>
        <taxon>Eukaryota</taxon>
        <taxon>Sar</taxon>
        <taxon>Stramenopiles</taxon>
        <taxon>Ochrophyta</taxon>
        <taxon>Bolidophyceae</taxon>
        <taxon>Parmales</taxon>
        <taxon>Triparmaceae</taxon>
        <taxon>Tetraparma</taxon>
    </lineage>
</organism>
<evidence type="ECO:0000313" key="6">
    <source>
        <dbReference type="Proteomes" id="UP001165060"/>
    </source>
</evidence>
<comment type="subcellular location">
    <subcellularLocation>
        <location evidence="1">Mitochondrion</location>
    </subcellularLocation>
</comment>
<dbReference type="PANTHER" id="PTHR13126:SF0">
    <property type="entry name" value="ATP SYNTHASE MITOCHONDRIAL F1 COMPLEX ASSEMBLY FACTOR 1"/>
    <property type="match status" value="1"/>
</dbReference>
<proteinExistence type="inferred from homology"/>
<comment type="similarity">
    <text evidence="2">Belongs to the ATP11 family.</text>
</comment>
<evidence type="ECO:0000256" key="2">
    <source>
        <dbReference type="ARBA" id="ARBA00009116"/>
    </source>
</evidence>